<feature type="transmembrane region" description="Helical" evidence="1">
    <location>
        <begin position="43"/>
        <end position="63"/>
    </location>
</feature>
<gene>
    <name evidence="2" type="ORF">ORQ98_07465</name>
</gene>
<comment type="caution">
    <text evidence="2">The sequence shown here is derived from an EMBL/GenBank/DDBJ whole genome shotgun (WGS) entry which is preliminary data.</text>
</comment>
<sequence>MADTQYLLKSDSGKLAKAYDSMSYTVFFFGPIPMLIRQDLQGCIYWLISILAAIGFNTLMTILRGYTHTLDSFVIFCVVIAWTAQYNDWHRKRLLKQNYQEVEKHDVANQILFFERTAL</sequence>
<keyword evidence="1" id="KW-0812">Transmembrane</keyword>
<dbReference type="EMBL" id="JAPMOU010000006">
    <property type="protein sequence ID" value="MDE1461804.1"/>
    <property type="molecule type" value="Genomic_DNA"/>
</dbReference>
<reference evidence="2 3" key="1">
    <citation type="submission" date="2022-11" db="EMBL/GenBank/DDBJ databases">
        <title>Spartinivicinus poritis sp. nov., isolated from scleractinian coral Porites lutea.</title>
        <authorList>
            <person name="Zhang G."/>
            <person name="Cai L."/>
            <person name="Wei Q."/>
        </authorList>
    </citation>
    <scope>NUCLEOTIDE SEQUENCE [LARGE SCALE GENOMIC DNA]</scope>
    <source>
        <strain evidence="2 3">A2-2</strain>
    </source>
</reference>
<evidence type="ECO:0000256" key="1">
    <source>
        <dbReference type="SAM" id="Phobius"/>
    </source>
</evidence>
<accession>A0ABT5U9H7</accession>
<proteinExistence type="predicted"/>
<protein>
    <submittedName>
        <fullName evidence="2">Uncharacterized protein</fullName>
    </submittedName>
</protein>
<keyword evidence="1" id="KW-0472">Membrane</keyword>
<dbReference type="RefSeq" id="WP_274688160.1">
    <property type="nucleotide sequence ID" value="NZ_JAPMOU010000006.1"/>
</dbReference>
<evidence type="ECO:0000313" key="2">
    <source>
        <dbReference type="EMBL" id="MDE1461804.1"/>
    </source>
</evidence>
<keyword evidence="1" id="KW-1133">Transmembrane helix</keyword>
<organism evidence="2 3">
    <name type="scientific">Spartinivicinus poritis</name>
    <dbReference type="NCBI Taxonomy" id="2994640"/>
    <lineage>
        <taxon>Bacteria</taxon>
        <taxon>Pseudomonadati</taxon>
        <taxon>Pseudomonadota</taxon>
        <taxon>Gammaproteobacteria</taxon>
        <taxon>Oceanospirillales</taxon>
        <taxon>Zooshikellaceae</taxon>
        <taxon>Spartinivicinus</taxon>
    </lineage>
</organism>
<feature type="transmembrane region" description="Helical" evidence="1">
    <location>
        <begin position="69"/>
        <end position="86"/>
    </location>
</feature>
<name>A0ABT5U9H7_9GAMM</name>
<evidence type="ECO:0000313" key="3">
    <source>
        <dbReference type="Proteomes" id="UP001528823"/>
    </source>
</evidence>
<keyword evidence="3" id="KW-1185">Reference proteome</keyword>
<dbReference type="Proteomes" id="UP001528823">
    <property type="component" value="Unassembled WGS sequence"/>
</dbReference>